<organism evidence="2 3">
    <name type="scientific">Lophium mytilinum</name>
    <dbReference type="NCBI Taxonomy" id="390894"/>
    <lineage>
        <taxon>Eukaryota</taxon>
        <taxon>Fungi</taxon>
        <taxon>Dikarya</taxon>
        <taxon>Ascomycota</taxon>
        <taxon>Pezizomycotina</taxon>
        <taxon>Dothideomycetes</taxon>
        <taxon>Pleosporomycetidae</taxon>
        <taxon>Mytilinidiales</taxon>
        <taxon>Mytilinidiaceae</taxon>
        <taxon>Lophium</taxon>
    </lineage>
</organism>
<proteinExistence type="predicted"/>
<evidence type="ECO:0000313" key="2">
    <source>
        <dbReference type="EMBL" id="KAF2488296.1"/>
    </source>
</evidence>
<accession>A0A6A6Q8M9</accession>
<protein>
    <submittedName>
        <fullName evidence="2">Uncharacterized protein</fullName>
    </submittedName>
</protein>
<dbReference type="AlphaFoldDB" id="A0A6A6Q8M9"/>
<dbReference type="EMBL" id="MU004204">
    <property type="protein sequence ID" value="KAF2488296.1"/>
    <property type="molecule type" value="Genomic_DNA"/>
</dbReference>
<keyword evidence="3" id="KW-1185">Reference proteome</keyword>
<gene>
    <name evidence="2" type="ORF">BU16DRAFT_568458</name>
</gene>
<reference evidence="2" key="1">
    <citation type="journal article" date="2020" name="Stud. Mycol.">
        <title>101 Dothideomycetes genomes: a test case for predicting lifestyles and emergence of pathogens.</title>
        <authorList>
            <person name="Haridas S."/>
            <person name="Albert R."/>
            <person name="Binder M."/>
            <person name="Bloem J."/>
            <person name="Labutti K."/>
            <person name="Salamov A."/>
            <person name="Andreopoulos B."/>
            <person name="Baker S."/>
            <person name="Barry K."/>
            <person name="Bills G."/>
            <person name="Bluhm B."/>
            <person name="Cannon C."/>
            <person name="Castanera R."/>
            <person name="Culley D."/>
            <person name="Daum C."/>
            <person name="Ezra D."/>
            <person name="Gonzalez J."/>
            <person name="Henrissat B."/>
            <person name="Kuo A."/>
            <person name="Liang C."/>
            <person name="Lipzen A."/>
            <person name="Lutzoni F."/>
            <person name="Magnuson J."/>
            <person name="Mondo S."/>
            <person name="Nolan M."/>
            <person name="Ohm R."/>
            <person name="Pangilinan J."/>
            <person name="Park H.-J."/>
            <person name="Ramirez L."/>
            <person name="Alfaro M."/>
            <person name="Sun H."/>
            <person name="Tritt A."/>
            <person name="Yoshinaga Y."/>
            <person name="Zwiers L.-H."/>
            <person name="Turgeon B."/>
            <person name="Goodwin S."/>
            <person name="Spatafora J."/>
            <person name="Crous P."/>
            <person name="Grigoriev I."/>
        </authorList>
    </citation>
    <scope>NUCLEOTIDE SEQUENCE</scope>
    <source>
        <strain evidence="2">CBS 269.34</strain>
    </source>
</reference>
<evidence type="ECO:0000313" key="3">
    <source>
        <dbReference type="Proteomes" id="UP000799750"/>
    </source>
</evidence>
<evidence type="ECO:0000256" key="1">
    <source>
        <dbReference type="SAM" id="MobiDB-lite"/>
    </source>
</evidence>
<name>A0A6A6Q8M9_9PEZI</name>
<dbReference type="Proteomes" id="UP000799750">
    <property type="component" value="Unassembled WGS sequence"/>
</dbReference>
<feature type="region of interest" description="Disordered" evidence="1">
    <location>
        <begin position="1"/>
        <end position="22"/>
    </location>
</feature>
<sequence>MAREYGNIPVLGNKTSVPARQGGADFEVDTKEPLQARLRSEHHSSRTSAIVDSSTAGRRVNIPHIALSCSSASRARQCLGFQQGPMGKLLVLIICNSSYDDCKQKVRMSYTYNDEDILSDRLGMVSALWPRCASKVDRSTFLTGSYKTGDAFYTMRPAPELSLKSNFHFSC</sequence>